<evidence type="ECO:0000256" key="1">
    <source>
        <dbReference type="SAM" id="SignalP"/>
    </source>
</evidence>
<name>A0A1X1ZLP6_MYCNO</name>
<organism evidence="2 3">
    <name type="scientific">Mycolicibacter nonchromogenicus</name>
    <name type="common">Mycobacterium nonchromogenicum</name>
    <dbReference type="NCBI Taxonomy" id="1782"/>
    <lineage>
        <taxon>Bacteria</taxon>
        <taxon>Bacillati</taxon>
        <taxon>Actinomycetota</taxon>
        <taxon>Actinomycetes</taxon>
        <taxon>Mycobacteriales</taxon>
        <taxon>Mycobacteriaceae</taxon>
        <taxon>Mycolicibacter</taxon>
    </lineage>
</organism>
<keyword evidence="3" id="KW-1185">Reference proteome</keyword>
<gene>
    <name evidence="2" type="ORF">AWC18_01025</name>
</gene>
<dbReference type="AlphaFoldDB" id="A0A1X1ZLP6"/>
<reference evidence="2 3" key="1">
    <citation type="submission" date="2016-01" db="EMBL/GenBank/DDBJ databases">
        <title>The new phylogeny of the genus Mycobacterium.</title>
        <authorList>
            <person name="Tarcisio F."/>
            <person name="Conor M."/>
            <person name="Antonella G."/>
            <person name="Elisabetta G."/>
            <person name="Giulia F.S."/>
            <person name="Sara T."/>
            <person name="Anna F."/>
            <person name="Clotilde B."/>
            <person name="Roberto B."/>
            <person name="Veronica D.S."/>
            <person name="Fabio R."/>
            <person name="Monica P."/>
            <person name="Olivier J."/>
            <person name="Enrico T."/>
            <person name="Nicola S."/>
        </authorList>
    </citation>
    <scope>NUCLEOTIDE SEQUENCE [LARGE SCALE GENOMIC DNA]</scope>
    <source>
        <strain evidence="2 3">DSM 44164</strain>
    </source>
</reference>
<evidence type="ECO:0000313" key="2">
    <source>
        <dbReference type="EMBL" id="ORW24232.1"/>
    </source>
</evidence>
<keyword evidence="1" id="KW-0732">Signal</keyword>
<accession>A0A1X1ZLP6</accession>
<sequence length="117" mass="12068">MAAVLSALAISSAGVASADPLSGSYTATVTGAFGNYLNDRSPTWVLTPCGPGCVNVDAQGAQLHEQDGRWTGTFEVRAADNGEVVVCTRTITAELTASDMCPQPLGLMVSYQLTKNG</sequence>
<dbReference type="STRING" id="1782.AWC18_01025"/>
<dbReference type="EMBL" id="LQPI01000023">
    <property type="protein sequence ID" value="ORW24232.1"/>
    <property type="molecule type" value="Genomic_DNA"/>
</dbReference>
<protein>
    <submittedName>
        <fullName evidence="2">Uncharacterized protein</fullName>
    </submittedName>
</protein>
<feature type="signal peptide" evidence="1">
    <location>
        <begin position="1"/>
        <end position="18"/>
    </location>
</feature>
<comment type="caution">
    <text evidence="2">The sequence shown here is derived from an EMBL/GenBank/DDBJ whole genome shotgun (WGS) entry which is preliminary data.</text>
</comment>
<proteinExistence type="predicted"/>
<feature type="chain" id="PRO_5012304222" evidence="1">
    <location>
        <begin position="19"/>
        <end position="117"/>
    </location>
</feature>
<dbReference type="Proteomes" id="UP000193108">
    <property type="component" value="Unassembled WGS sequence"/>
</dbReference>
<evidence type="ECO:0000313" key="3">
    <source>
        <dbReference type="Proteomes" id="UP000193108"/>
    </source>
</evidence>